<dbReference type="Pfam" id="PF13456">
    <property type="entry name" value="RVT_3"/>
    <property type="match status" value="1"/>
</dbReference>
<dbReference type="InterPro" id="IPR012337">
    <property type="entry name" value="RNaseH-like_sf"/>
</dbReference>
<evidence type="ECO:0000259" key="2">
    <source>
        <dbReference type="Pfam" id="PF13966"/>
    </source>
</evidence>
<dbReference type="CDD" id="cd06222">
    <property type="entry name" value="RNase_H_like"/>
    <property type="match status" value="1"/>
</dbReference>
<proteinExistence type="predicted"/>
<name>A0ABR0N252_GOSAR</name>
<gene>
    <name evidence="3" type="ORF">PVK06_039164</name>
</gene>
<feature type="domain" description="Reverse transcriptase zinc-binding" evidence="2">
    <location>
        <begin position="67"/>
        <end position="154"/>
    </location>
</feature>
<dbReference type="InterPro" id="IPR002156">
    <property type="entry name" value="RNaseH_domain"/>
</dbReference>
<dbReference type="SUPFAM" id="SSF53098">
    <property type="entry name" value="Ribonuclease H-like"/>
    <property type="match status" value="1"/>
</dbReference>
<dbReference type="InterPro" id="IPR036397">
    <property type="entry name" value="RNaseH_sf"/>
</dbReference>
<dbReference type="InterPro" id="IPR052929">
    <property type="entry name" value="RNase_H-like_EbsB-rel"/>
</dbReference>
<keyword evidence="4" id="KW-1185">Reference proteome</keyword>
<evidence type="ECO:0008006" key="5">
    <source>
        <dbReference type="Google" id="ProtNLM"/>
    </source>
</evidence>
<dbReference type="PANTHER" id="PTHR47074:SF61">
    <property type="entry name" value="RNASE H TYPE-1 DOMAIN-CONTAINING PROTEIN"/>
    <property type="match status" value="1"/>
</dbReference>
<dbReference type="Proteomes" id="UP001358586">
    <property type="component" value="Chromosome 11"/>
</dbReference>
<evidence type="ECO:0000259" key="1">
    <source>
        <dbReference type="Pfam" id="PF13456"/>
    </source>
</evidence>
<dbReference type="InterPro" id="IPR026960">
    <property type="entry name" value="RVT-Znf"/>
</dbReference>
<dbReference type="PANTHER" id="PTHR47074">
    <property type="entry name" value="BNAC02G40300D PROTEIN"/>
    <property type="match status" value="1"/>
</dbReference>
<dbReference type="Pfam" id="PF13966">
    <property type="entry name" value="zf-RVT"/>
    <property type="match status" value="1"/>
</dbReference>
<evidence type="ECO:0000313" key="3">
    <source>
        <dbReference type="EMBL" id="KAK5784638.1"/>
    </source>
</evidence>
<comment type="caution">
    <text evidence="3">The sequence shown here is derived from an EMBL/GenBank/DDBJ whole genome shotgun (WGS) entry which is preliminary data.</text>
</comment>
<dbReference type="EMBL" id="JARKNE010000011">
    <property type="protein sequence ID" value="KAK5784638.1"/>
    <property type="molecule type" value="Genomic_DNA"/>
</dbReference>
<sequence>MRMVMEHDLNDDILIGEEGKKRNRGEMEDATRNIVCLRSGYSMIQIPIAETEHEDTQVWKGELSGKYSVCSAYKLLQDANLGSETKEFYRKLWSLKLSPKIAVTIWRISWDFIPNLANLRYRRVATNDRCPRCCSWTENSLHIFRDCPTTIEVWQFIHLAWIMNNRSQNLWEWLTWVFKGGTDDQSRLFCYALWLIWFSRNKFVHEREKTTGRILAQNIQGHMAEYEGVRAMTNTSTMRRNHKFQEDIPRVTIFFDAGFDSRNNRSATGLVVWDLRGELLVLKTIVHNSVSSPFAAEAYACLEGVKLGIALEVQSIKLMGDSRTVIKKCRPNLNDKSVIAAIIRDIQNKKSCFQEIIFQHIHRSRNSQAHRLAKEALESGENFYLTREELNSHHVVSERRRPRNPD</sequence>
<protein>
    <recommendedName>
        <fullName evidence="5">Reverse transcriptase</fullName>
    </recommendedName>
</protein>
<dbReference type="InterPro" id="IPR044730">
    <property type="entry name" value="RNase_H-like_dom_plant"/>
</dbReference>
<evidence type="ECO:0000313" key="4">
    <source>
        <dbReference type="Proteomes" id="UP001358586"/>
    </source>
</evidence>
<feature type="domain" description="RNase H type-1" evidence="1">
    <location>
        <begin position="255"/>
        <end position="376"/>
    </location>
</feature>
<organism evidence="3 4">
    <name type="scientific">Gossypium arboreum</name>
    <name type="common">Tree cotton</name>
    <name type="synonym">Gossypium nanking</name>
    <dbReference type="NCBI Taxonomy" id="29729"/>
    <lineage>
        <taxon>Eukaryota</taxon>
        <taxon>Viridiplantae</taxon>
        <taxon>Streptophyta</taxon>
        <taxon>Embryophyta</taxon>
        <taxon>Tracheophyta</taxon>
        <taxon>Spermatophyta</taxon>
        <taxon>Magnoliopsida</taxon>
        <taxon>eudicotyledons</taxon>
        <taxon>Gunneridae</taxon>
        <taxon>Pentapetalae</taxon>
        <taxon>rosids</taxon>
        <taxon>malvids</taxon>
        <taxon>Malvales</taxon>
        <taxon>Malvaceae</taxon>
        <taxon>Malvoideae</taxon>
        <taxon>Gossypium</taxon>
    </lineage>
</organism>
<accession>A0ABR0N252</accession>
<reference evidence="3 4" key="1">
    <citation type="submission" date="2023-03" db="EMBL/GenBank/DDBJ databases">
        <title>WGS of Gossypium arboreum.</title>
        <authorList>
            <person name="Yu D."/>
        </authorList>
    </citation>
    <scope>NUCLEOTIDE SEQUENCE [LARGE SCALE GENOMIC DNA]</scope>
    <source>
        <tissue evidence="3">Leaf</tissue>
    </source>
</reference>
<dbReference type="Gene3D" id="3.30.420.10">
    <property type="entry name" value="Ribonuclease H-like superfamily/Ribonuclease H"/>
    <property type="match status" value="1"/>
</dbReference>